<evidence type="ECO:0000313" key="2">
    <source>
        <dbReference type="EMBL" id="NHZ78186.1"/>
    </source>
</evidence>
<comment type="caution">
    <text evidence="2">The sequence shown here is derived from an EMBL/GenBank/DDBJ whole genome shotgun (WGS) entry which is preliminary data.</text>
</comment>
<dbReference type="EMBL" id="WHJG01000002">
    <property type="protein sequence ID" value="NHZ78186.1"/>
    <property type="molecule type" value="Genomic_DNA"/>
</dbReference>
<name>A0ABX0N770_9BURK</name>
<keyword evidence="1" id="KW-0732">Signal</keyword>
<organism evidence="2 3">
    <name type="scientific">Massilia frigida</name>
    <dbReference type="NCBI Taxonomy" id="2609281"/>
    <lineage>
        <taxon>Bacteria</taxon>
        <taxon>Pseudomonadati</taxon>
        <taxon>Pseudomonadota</taxon>
        <taxon>Betaproteobacteria</taxon>
        <taxon>Burkholderiales</taxon>
        <taxon>Oxalobacteraceae</taxon>
        <taxon>Telluria group</taxon>
        <taxon>Massilia</taxon>
    </lineage>
</organism>
<proteinExistence type="predicted"/>
<sequence length="94" mass="9613">MPIPRLRALGALLLASAACGAAPAPAPVPADAPTRATAAARSKRIANVAYVLDFTLSGQDTFGGTSTLQFDLADARAITVNLDQASYCALAQIR</sequence>
<dbReference type="Proteomes" id="UP000621455">
    <property type="component" value="Unassembled WGS sequence"/>
</dbReference>
<dbReference type="PROSITE" id="PS51257">
    <property type="entry name" value="PROKAR_LIPOPROTEIN"/>
    <property type="match status" value="1"/>
</dbReference>
<keyword evidence="3" id="KW-1185">Reference proteome</keyword>
<evidence type="ECO:0000256" key="1">
    <source>
        <dbReference type="SAM" id="SignalP"/>
    </source>
</evidence>
<reference evidence="2 3" key="1">
    <citation type="submission" date="2019-10" db="EMBL/GenBank/DDBJ databases">
        <title>Taxonomy of Antarctic Massilia spp.: description of Massilia rubra sp. nov., Massilia aquatica sp. nov., Massilia mucilaginosa sp. nov., Massilia frigida sp. nov. isolated from streams, lakes and regoliths.</title>
        <authorList>
            <person name="Holochova P."/>
            <person name="Sedlacek I."/>
            <person name="Kralova S."/>
            <person name="Maslanova I."/>
            <person name="Busse H.-J."/>
            <person name="Stankova E."/>
            <person name="Vrbovska V."/>
            <person name="Kovarovic V."/>
            <person name="Bartak M."/>
            <person name="Svec P."/>
            <person name="Pantucek R."/>
        </authorList>
    </citation>
    <scope>NUCLEOTIDE SEQUENCE [LARGE SCALE GENOMIC DNA]</scope>
    <source>
        <strain evidence="2 3">CCM 8695</strain>
    </source>
</reference>
<gene>
    <name evidence="2" type="ORF">F2P44_02625</name>
</gene>
<feature type="signal peptide" evidence="1">
    <location>
        <begin position="1"/>
        <end position="21"/>
    </location>
</feature>
<evidence type="ECO:0000313" key="3">
    <source>
        <dbReference type="Proteomes" id="UP000621455"/>
    </source>
</evidence>
<protein>
    <submittedName>
        <fullName evidence="2">Uncharacterized protein</fullName>
    </submittedName>
</protein>
<dbReference type="RefSeq" id="WP_167084790.1">
    <property type="nucleotide sequence ID" value="NZ_WHJG01000002.1"/>
</dbReference>
<accession>A0ABX0N770</accession>
<feature type="chain" id="PRO_5046521467" evidence="1">
    <location>
        <begin position="22"/>
        <end position="94"/>
    </location>
</feature>